<dbReference type="Gene3D" id="1.10.287.600">
    <property type="entry name" value="Helix hairpin bin"/>
    <property type="match status" value="1"/>
</dbReference>
<evidence type="ECO:0000256" key="2">
    <source>
        <dbReference type="ARBA" id="ARBA00022701"/>
    </source>
</evidence>
<reference evidence="7 8" key="1">
    <citation type="journal article" date="2014" name="Mol. Plant">
        <title>Chromosome Scale Genome Assembly and Transcriptome Profiling of Nannochloropsis gaditana in Nitrogen Depletion.</title>
        <authorList>
            <person name="Corteggiani Carpinelli E."/>
            <person name="Telatin A."/>
            <person name="Vitulo N."/>
            <person name="Forcato C."/>
            <person name="D'Angelo M."/>
            <person name="Schiavon R."/>
            <person name="Vezzi A."/>
            <person name="Giacometti G.M."/>
            <person name="Morosinotto T."/>
            <person name="Valle G."/>
        </authorList>
    </citation>
    <scope>NUCLEOTIDE SEQUENCE [LARGE SCALE GENOMIC DNA]</scope>
    <source>
        <strain evidence="7 8">B-31</strain>
    </source>
</reference>
<evidence type="ECO:0000256" key="5">
    <source>
        <dbReference type="SAM" id="Coils"/>
    </source>
</evidence>
<evidence type="ECO:0000256" key="3">
    <source>
        <dbReference type="ARBA" id="ARBA00022741"/>
    </source>
</evidence>
<feature type="domain" description="Tubulin/FtsZ GTPase" evidence="6">
    <location>
        <begin position="75"/>
        <end position="335"/>
    </location>
</feature>
<dbReference type="Gene3D" id="3.40.50.1440">
    <property type="entry name" value="Tubulin/FtsZ, GTPase domain"/>
    <property type="match status" value="1"/>
</dbReference>
<dbReference type="InterPro" id="IPR036525">
    <property type="entry name" value="Tubulin/FtsZ_GTPase_sf"/>
</dbReference>
<evidence type="ECO:0000313" key="8">
    <source>
        <dbReference type="Proteomes" id="UP000019335"/>
    </source>
</evidence>
<dbReference type="GO" id="GO:0007017">
    <property type="term" value="P:microtubule-based process"/>
    <property type="evidence" value="ECO:0007669"/>
    <property type="project" value="InterPro"/>
</dbReference>
<dbReference type="SUPFAM" id="SSF55307">
    <property type="entry name" value="Tubulin C-terminal domain-like"/>
    <property type="match status" value="1"/>
</dbReference>
<dbReference type="Proteomes" id="UP000019335">
    <property type="component" value="Chromosome 15"/>
</dbReference>
<comment type="similarity">
    <text evidence="1">Belongs to the tubulin family.</text>
</comment>
<feature type="coiled-coil region" evidence="5">
    <location>
        <begin position="422"/>
        <end position="449"/>
    </location>
</feature>
<protein>
    <submittedName>
        <fullName evidence="7">Epsilon 1</fullName>
    </submittedName>
</protein>
<dbReference type="CDD" id="cd02190">
    <property type="entry name" value="epsilon_tubulin"/>
    <property type="match status" value="1"/>
</dbReference>
<dbReference type="EMBL" id="AZIL01001406">
    <property type="protein sequence ID" value="EWM24048.1"/>
    <property type="molecule type" value="Genomic_DNA"/>
</dbReference>
<dbReference type="InterPro" id="IPR018316">
    <property type="entry name" value="Tubulin/FtsZ_2-layer-sand-dom"/>
</dbReference>
<dbReference type="SUPFAM" id="SSF52490">
    <property type="entry name" value="Tubulin nucleotide-binding domain-like"/>
    <property type="match status" value="1"/>
</dbReference>
<dbReference type="AlphaFoldDB" id="W7TKP6"/>
<dbReference type="InterPro" id="IPR017975">
    <property type="entry name" value="Tubulin_CS"/>
</dbReference>
<dbReference type="PRINTS" id="PR01519">
    <property type="entry name" value="EPSLNTUBULIN"/>
</dbReference>
<dbReference type="PROSITE" id="PS00227">
    <property type="entry name" value="TUBULIN"/>
    <property type="match status" value="1"/>
</dbReference>
<dbReference type="InterPro" id="IPR037103">
    <property type="entry name" value="Tubulin/FtsZ-like_C"/>
</dbReference>
<dbReference type="GO" id="GO:0005874">
    <property type="term" value="C:microtubule"/>
    <property type="evidence" value="ECO:0007669"/>
    <property type="project" value="UniProtKB-KW"/>
</dbReference>
<dbReference type="GO" id="GO:0005525">
    <property type="term" value="F:GTP binding"/>
    <property type="evidence" value="ECO:0007669"/>
    <property type="project" value="UniProtKB-KW"/>
</dbReference>
<dbReference type="InterPro" id="IPR003008">
    <property type="entry name" value="Tubulin_FtsZ_GTPase"/>
</dbReference>
<dbReference type="InterPro" id="IPR004057">
    <property type="entry name" value="Epsilon_tubulin"/>
</dbReference>
<evidence type="ECO:0000259" key="6">
    <source>
        <dbReference type="SMART" id="SM00864"/>
    </source>
</evidence>
<accession>W7TKP6</accession>
<evidence type="ECO:0000256" key="4">
    <source>
        <dbReference type="ARBA" id="ARBA00023134"/>
    </source>
</evidence>
<name>W7TKP6_9STRA</name>
<dbReference type="InterPro" id="IPR023123">
    <property type="entry name" value="Tubulin_C"/>
</dbReference>
<evidence type="ECO:0000313" key="7">
    <source>
        <dbReference type="EMBL" id="EWM24048.1"/>
    </source>
</evidence>
<dbReference type="InterPro" id="IPR008280">
    <property type="entry name" value="Tub_FtsZ_C"/>
</dbReference>
<evidence type="ECO:0000256" key="1">
    <source>
        <dbReference type="ARBA" id="ARBA00009636"/>
    </source>
</evidence>
<keyword evidence="8" id="KW-1185">Reference proteome</keyword>
<dbReference type="Pfam" id="PF03953">
    <property type="entry name" value="Tubulin_C"/>
    <property type="match status" value="1"/>
</dbReference>
<keyword evidence="3" id="KW-0547">Nucleotide-binding</keyword>
<dbReference type="SMART" id="SM00864">
    <property type="entry name" value="Tubulin"/>
    <property type="match status" value="1"/>
</dbReference>
<keyword evidence="2" id="KW-0493">Microtubule</keyword>
<dbReference type="PANTHER" id="PTHR11588">
    <property type="entry name" value="TUBULIN"/>
    <property type="match status" value="1"/>
</dbReference>
<dbReference type="Gene3D" id="3.30.1330.20">
    <property type="entry name" value="Tubulin/FtsZ, C-terminal domain"/>
    <property type="match status" value="1"/>
</dbReference>
<dbReference type="PRINTS" id="PR01161">
    <property type="entry name" value="TUBULIN"/>
</dbReference>
<comment type="caution">
    <text evidence="7">The sequence shown here is derived from an EMBL/GenBank/DDBJ whole genome shotgun (WGS) entry which is preliminary data.</text>
</comment>
<sequence length="558" mass="60556">MNRFPGKMPREVITLQVGQAGNQIGRRFWEQALEEHCQPDEDDDHGELKFTDSMSSFFHLHDNDDLICGTARKVRDRIVKPGALKARAVLVDMEEGPVTETLRGPLRGLFDSHQSLTDVSGAGNNFAHGHHCYGPQYGESVLEAVRQAAELCDSLQSFFLMHSLGGGTGSGLGTYILTLLEDDFPQVHRFVTAIFPSEDDDVVTSPYNSVLALQQLTAHADCVLPVENQSLMTLAAPFPWVTRSGSTVAGFHRPSTMDRLLAPPCPPVGLPKEGKMRPLPRPTPTAAPAPAAAALRGAAGGLEQAAERPACGFDGMNDLVARLLLDLTASMRFGGELNVDLNEITTNLVPYPRLHYLMSSLSLSSSTGTSRNNAQEWEPLGSAQAAASLHLRQICSKVFARENQLLRADPRQGSVLACALLFRGQELSLADVTENVKKLQREMNMASWNKDGFKIGLCQATGSSSSPTSSGPPPPPSLLSLTNNSCVTSTFLRLLGRFQKLYRRRAMVHHYAEYMDVTLLEEAREDLRGLIEEYHGVGARGKAVGRRVTGCGAGSLVA</sequence>
<gene>
    <name evidence="7" type="ORF">Naga_100280g8</name>
</gene>
<dbReference type="Pfam" id="PF00091">
    <property type="entry name" value="Tubulin"/>
    <property type="match status" value="1"/>
</dbReference>
<keyword evidence="4" id="KW-0342">GTP-binding</keyword>
<dbReference type="InterPro" id="IPR000217">
    <property type="entry name" value="Tubulin"/>
</dbReference>
<keyword evidence="5" id="KW-0175">Coiled coil</keyword>
<proteinExistence type="inferred from homology"/>
<organism evidence="7 8">
    <name type="scientific">Nannochloropsis gaditana</name>
    <dbReference type="NCBI Taxonomy" id="72520"/>
    <lineage>
        <taxon>Eukaryota</taxon>
        <taxon>Sar</taxon>
        <taxon>Stramenopiles</taxon>
        <taxon>Ochrophyta</taxon>
        <taxon>Eustigmatophyceae</taxon>
        <taxon>Eustigmatales</taxon>
        <taxon>Monodopsidaceae</taxon>
        <taxon>Nannochloropsis</taxon>
    </lineage>
</organism>
<dbReference type="OrthoDB" id="1662883at2759"/>